<evidence type="ECO:0000313" key="1">
    <source>
        <dbReference type="EMBL" id="GAA5796385.1"/>
    </source>
</evidence>
<gene>
    <name evidence="1" type="ORF">HPULCUR_001756</name>
</gene>
<sequence length="76" mass="8648">MKDTIFGLARRLVKKLKIAEREGLLVTVPVTEYMTSNTCSNCSRKDTKNVEIDGVISFSVCYSAQIRYVIHYGRET</sequence>
<keyword evidence="2" id="KW-1185">Reference proteome</keyword>
<dbReference type="EMBL" id="BAABUJ010000006">
    <property type="protein sequence ID" value="GAA5796385.1"/>
    <property type="molecule type" value="Genomic_DNA"/>
</dbReference>
<evidence type="ECO:0000313" key="2">
    <source>
        <dbReference type="Proteomes" id="UP001476247"/>
    </source>
</evidence>
<comment type="caution">
    <text evidence="1">The sequence shown here is derived from an EMBL/GenBank/DDBJ whole genome shotgun (WGS) entry which is preliminary data.</text>
</comment>
<accession>A0ABP9XQ41</accession>
<reference evidence="1 2" key="1">
    <citation type="submission" date="2024-04" db="EMBL/GenBank/DDBJ databases">
        <title>genome sequences of Mucor flavus KT1a and Helicostylum pulchrum KT1b strains isolation_sourced from the surface of a dry-aged beef.</title>
        <authorList>
            <person name="Toyotome T."/>
            <person name="Hosono M."/>
            <person name="Torimaru M."/>
            <person name="Fukuda K."/>
            <person name="Mikami N."/>
        </authorList>
    </citation>
    <scope>NUCLEOTIDE SEQUENCE [LARGE SCALE GENOMIC DNA]</scope>
    <source>
        <strain evidence="1 2">KT1b</strain>
    </source>
</reference>
<proteinExistence type="predicted"/>
<name>A0ABP9XQ41_9FUNG</name>
<protein>
    <recommendedName>
        <fullName evidence="3">Transposase</fullName>
    </recommendedName>
</protein>
<evidence type="ECO:0008006" key="3">
    <source>
        <dbReference type="Google" id="ProtNLM"/>
    </source>
</evidence>
<dbReference type="Proteomes" id="UP001476247">
    <property type="component" value="Unassembled WGS sequence"/>
</dbReference>
<organism evidence="1 2">
    <name type="scientific">Helicostylum pulchrum</name>
    <dbReference type="NCBI Taxonomy" id="562976"/>
    <lineage>
        <taxon>Eukaryota</taxon>
        <taxon>Fungi</taxon>
        <taxon>Fungi incertae sedis</taxon>
        <taxon>Mucoromycota</taxon>
        <taxon>Mucoromycotina</taxon>
        <taxon>Mucoromycetes</taxon>
        <taxon>Mucorales</taxon>
        <taxon>Mucorineae</taxon>
        <taxon>Mucoraceae</taxon>
        <taxon>Helicostylum</taxon>
    </lineage>
</organism>